<feature type="domain" description="Reverse transcriptase" evidence="7">
    <location>
        <begin position="436"/>
        <end position="628"/>
    </location>
</feature>
<dbReference type="Gene3D" id="3.10.10.10">
    <property type="entry name" value="HIV Type 1 Reverse Transcriptase, subunit A, domain 1"/>
    <property type="match status" value="1"/>
</dbReference>
<dbReference type="InterPro" id="IPR050951">
    <property type="entry name" value="Retrovirus_Pol_polyprotein"/>
</dbReference>
<dbReference type="SUPFAM" id="SSF50630">
    <property type="entry name" value="Acid proteases"/>
    <property type="match status" value="1"/>
</dbReference>
<dbReference type="Pfam" id="PF17921">
    <property type="entry name" value="Integrase_H2C2"/>
    <property type="match status" value="1"/>
</dbReference>
<keyword evidence="2" id="KW-0548">Nucleotidyltransferase</keyword>
<evidence type="ECO:0000259" key="7">
    <source>
        <dbReference type="PROSITE" id="PS50878"/>
    </source>
</evidence>
<dbReference type="Pfam" id="PF00078">
    <property type="entry name" value="RVT_1"/>
    <property type="match status" value="1"/>
</dbReference>
<reference evidence="9 10" key="1">
    <citation type="submission" date="2023-01" db="EMBL/GenBank/DDBJ databases">
        <authorList>
            <person name="Whitehead M."/>
        </authorList>
    </citation>
    <scope>NUCLEOTIDE SEQUENCE [LARGE SCALE GENOMIC DNA]</scope>
</reference>
<dbReference type="InterPro" id="IPR000477">
    <property type="entry name" value="RT_dom"/>
</dbReference>
<accession>A0AAV0XRV8</accession>
<dbReference type="Pfam" id="PF00665">
    <property type="entry name" value="rve"/>
    <property type="match status" value="1"/>
</dbReference>
<dbReference type="Gene3D" id="2.40.70.10">
    <property type="entry name" value="Acid Proteases"/>
    <property type="match status" value="1"/>
</dbReference>
<dbReference type="CDD" id="cd09274">
    <property type="entry name" value="RNase_HI_RT_Ty3"/>
    <property type="match status" value="1"/>
</dbReference>
<dbReference type="InterPro" id="IPR041577">
    <property type="entry name" value="RT_RNaseH_2"/>
</dbReference>
<dbReference type="FunFam" id="1.10.340.70:FF:000003">
    <property type="entry name" value="Protein CBG25708"/>
    <property type="match status" value="1"/>
</dbReference>
<keyword evidence="5" id="KW-0695">RNA-directed DNA polymerase</keyword>
<dbReference type="Gene3D" id="3.30.420.10">
    <property type="entry name" value="Ribonuclease H-like superfamily/Ribonuclease H"/>
    <property type="match status" value="1"/>
</dbReference>
<dbReference type="Gene3D" id="1.10.340.70">
    <property type="match status" value="1"/>
</dbReference>
<evidence type="ECO:0000259" key="8">
    <source>
        <dbReference type="PROSITE" id="PS50994"/>
    </source>
</evidence>
<feature type="region of interest" description="Disordered" evidence="6">
    <location>
        <begin position="1252"/>
        <end position="1320"/>
    </location>
</feature>
<dbReference type="GO" id="GO:0003676">
    <property type="term" value="F:nucleic acid binding"/>
    <property type="evidence" value="ECO:0007669"/>
    <property type="project" value="InterPro"/>
</dbReference>
<feature type="compositionally biased region" description="Basic and acidic residues" evidence="6">
    <location>
        <begin position="1252"/>
        <end position="1287"/>
    </location>
</feature>
<evidence type="ECO:0000256" key="2">
    <source>
        <dbReference type="ARBA" id="ARBA00022695"/>
    </source>
</evidence>
<gene>
    <name evidence="9" type="ORF">MEUPH1_LOCUS24330</name>
</gene>
<evidence type="ECO:0000256" key="6">
    <source>
        <dbReference type="SAM" id="MobiDB-lite"/>
    </source>
</evidence>
<evidence type="ECO:0000256" key="3">
    <source>
        <dbReference type="ARBA" id="ARBA00022722"/>
    </source>
</evidence>
<dbReference type="PROSITE" id="PS50878">
    <property type="entry name" value="RT_POL"/>
    <property type="match status" value="1"/>
</dbReference>
<protein>
    <recommendedName>
        <fullName evidence="1">RNA-directed DNA polymerase</fullName>
        <ecNumber evidence="1">2.7.7.49</ecNumber>
    </recommendedName>
</protein>
<evidence type="ECO:0000256" key="4">
    <source>
        <dbReference type="ARBA" id="ARBA00022759"/>
    </source>
</evidence>
<comment type="caution">
    <text evidence="9">The sequence shown here is derived from an EMBL/GenBank/DDBJ whole genome shotgun (WGS) entry which is preliminary data.</text>
</comment>
<dbReference type="EMBL" id="CARXXK010000243">
    <property type="protein sequence ID" value="CAI6370182.1"/>
    <property type="molecule type" value="Genomic_DNA"/>
</dbReference>
<name>A0AAV0XRV8_9HEMI</name>
<dbReference type="GO" id="GO:0003964">
    <property type="term" value="F:RNA-directed DNA polymerase activity"/>
    <property type="evidence" value="ECO:0007669"/>
    <property type="project" value="UniProtKB-KW"/>
</dbReference>
<evidence type="ECO:0000256" key="1">
    <source>
        <dbReference type="ARBA" id="ARBA00012493"/>
    </source>
</evidence>
<dbReference type="GO" id="GO:0004519">
    <property type="term" value="F:endonuclease activity"/>
    <property type="evidence" value="ECO:0007669"/>
    <property type="project" value="UniProtKB-KW"/>
</dbReference>
<dbReference type="GO" id="GO:0015074">
    <property type="term" value="P:DNA integration"/>
    <property type="evidence" value="ECO:0007669"/>
    <property type="project" value="InterPro"/>
</dbReference>
<keyword evidence="4" id="KW-0255">Endonuclease</keyword>
<organism evidence="9 10">
    <name type="scientific">Macrosiphum euphorbiae</name>
    <name type="common">potato aphid</name>
    <dbReference type="NCBI Taxonomy" id="13131"/>
    <lineage>
        <taxon>Eukaryota</taxon>
        <taxon>Metazoa</taxon>
        <taxon>Ecdysozoa</taxon>
        <taxon>Arthropoda</taxon>
        <taxon>Hexapoda</taxon>
        <taxon>Insecta</taxon>
        <taxon>Pterygota</taxon>
        <taxon>Neoptera</taxon>
        <taxon>Paraneoptera</taxon>
        <taxon>Hemiptera</taxon>
        <taxon>Sternorrhyncha</taxon>
        <taxon>Aphidomorpha</taxon>
        <taxon>Aphidoidea</taxon>
        <taxon>Aphididae</taxon>
        <taxon>Macrosiphini</taxon>
        <taxon>Macrosiphum</taxon>
    </lineage>
</organism>
<dbReference type="InterPro" id="IPR001584">
    <property type="entry name" value="Integrase_cat-core"/>
</dbReference>
<dbReference type="Gene3D" id="3.30.70.270">
    <property type="match status" value="2"/>
</dbReference>
<evidence type="ECO:0000313" key="9">
    <source>
        <dbReference type="EMBL" id="CAI6370182.1"/>
    </source>
</evidence>
<dbReference type="InterPro" id="IPR043502">
    <property type="entry name" value="DNA/RNA_pol_sf"/>
</dbReference>
<proteinExistence type="predicted"/>
<dbReference type="SUPFAM" id="SSF53098">
    <property type="entry name" value="Ribonuclease H-like"/>
    <property type="match status" value="1"/>
</dbReference>
<keyword evidence="4" id="KW-0378">Hydrolase</keyword>
<dbReference type="CDD" id="cd01647">
    <property type="entry name" value="RT_LTR"/>
    <property type="match status" value="1"/>
</dbReference>
<dbReference type="PROSITE" id="PS50994">
    <property type="entry name" value="INTEGRASE"/>
    <property type="match status" value="1"/>
</dbReference>
<dbReference type="FunFam" id="3.30.420.10:FF:000063">
    <property type="entry name" value="Retrovirus-related Pol polyprotein from transposon 297-like Protein"/>
    <property type="match status" value="1"/>
</dbReference>
<dbReference type="Pfam" id="PF17919">
    <property type="entry name" value="RT_RNaseH_2"/>
    <property type="match status" value="1"/>
</dbReference>
<evidence type="ECO:0000256" key="5">
    <source>
        <dbReference type="ARBA" id="ARBA00022918"/>
    </source>
</evidence>
<evidence type="ECO:0000313" key="10">
    <source>
        <dbReference type="Proteomes" id="UP001160148"/>
    </source>
</evidence>
<dbReference type="CDD" id="cd05481">
    <property type="entry name" value="retropepsin_like_LTR_1"/>
    <property type="match status" value="1"/>
</dbReference>
<dbReference type="PANTHER" id="PTHR37984">
    <property type="entry name" value="PROTEIN CBG26694"/>
    <property type="match status" value="1"/>
</dbReference>
<dbReference type="EC" id="2.7.7.49" evidence="1"/>
<dbReference type="FunFam" id="3.10.20.370:FF:000001">
    <property type="entry name" value="Retrovirus-related Pol polyprotein from transposon 17.6-like protein"/>
    <property type="match status" value="1"/>
</dbReference>
<dbReference type="InterPro" id="IPR043128">
    <property type="entry name" value="Rev_trsase/Diguanyl_cyclase"/>
</dbReference>
<dbReference type="InterPro" id="IPR012337">
    <property type="entry name" value="RNaseH-like_sf"/>
</dbReference>
<dbReference type="InterPro" id="IPR021109">
    <property type="entry name" value="Peptidase_aspartic_dom_sf"/>
</dbReference>
<feature type="domain" description="Integrase catalytic" evidence="8">
    <location>
        <begin position="994"/>
        <end position="1155"/>
    </location>
</feature>
<keyword evidence="3" id="KW-0540">Nuclease</keyword>
<dbReference type="SUPFAM" id="SSF56672">
    <property type="entry name" value="DNA/RNA polymerases"/>
    <property type="match status" value="1"/>
</dbReference>
<dbReference type="GO" id="GO:0042575">
    <property type="term" value="C:DNA polymerase complex"/>
    <property type="evidence" value="ECO:0007669"/>
    <property type="project" value="UniProtKB-ARBA"/>
</dbReference>
<dbReference type="PANTHER" id="PTHR37984:SF7">
    <property type="entry name" value="INTEGRASE CATALYTIC DOMAIN-CONTAINING PROTEIN"/>
    <property type="match status" value="1"/>
</dbReference>
<dbReference type="Proteomes" id="UP001160148">
    <property type="component" value="Unassembled WGS sequence"/>
</dbReference>
<sequence>MNQLRQPKDLSSGKDWTRWKSVFNLYMIGSGAIKLKEEEKIAILLHCIGDEGRTVSETFEFTEKDRTYDTLIKKFDEYYVPALNESVETFKFNSRVQGADETFEKFETDLRQLSNNCNFGLLRDRLIRDRIVAGVKCKIVQDRLLRTPNLILSKACEIAKSAEQTMEQAAAINNGQATEVQAVFQHQKTNKKEQKQSICGKCGKIHNFKECPAYGKQCHTCKGNNHFSNMCFKKINNGNPAYVKNRYVRNNKNNSIKNSKKVYEMKEDEVLFLGNINVESILDRGWFINCMIENQEIHFKIDSGAQVNVLPNHVYMKFDNKQMIEKIKINLSNYNGSYIKVLGKSKLKCHFENGMVEYIDFIVVDEQSQPIIGFETMIKLNLVKKLYEVNANIMDDPKYKSISEGIGLMKVEEYDFKIQPGAVGNITYTSRVPFTVIDELKRELESMVNNDIIIKEEEPTEWVNPIVVVKNKNKMGIRICLDPFHLNKVLLREHFNLPTFEEISSKFSGAKLFTVLDASKGFWQLPLTLKSSKLTTFITPFGRYRFKRLPFGIKIAPEVFHKTFSRVFADIKNVFVYIDDLIIIAKSKEEHDDILRKVLDKALSVGIKFNREKSQIAVNEVKFLGHIFSVKGIQIDKSKIKAIENMVEPKNKKDLERFLGMMTYVQKFVPNMSQLAVPLRELLKKDCNWYWGETQIKAFNVLKCALTSEPLLQYFDLNKKCTLSVDASKDGLGAVLLQNDYPVAYASKTLNDTQKQYAQIEKELLAILYGCERFKQYIYGKNINIESDHKPLETIFKKPLDKTPARLQRMRIKLMAYDLNIIYKPGKFLKIADTLSRAHIKDNIDLCESEIELQVNMIIKKLNISENKLRQFKEEFKKDTEFQMLLEFVKHGWPSINNIPDQIKKYLTFSEELFEKDGLLFKGQCLMVPKTLRKEMLDKIHYTHMSIEKCKSKARECLFWPEMTKEITDKINKCSICQSFRKNNSKEPMTVRDFGDNPWEIVGTDIFQYQNRQYLLIIDYFSKYVDIEILEDMSSETTINKLKLIFSRYGIPLVLFSDNGPQFSNSNFKNFSKEWDFEHKTSSPRYPQSNGMAERNIQTVKNIFKKVVADKKDIYLAMLELKNTPILNENYTPNEIMFNRNVRGIVPKIWTRKINYNSVKKAITSKQKIDKKQYDKNAKKLIPIKEGYHVFVNMDNRKPYIHGKVISVCKRPNSFVIKLSNGQTVERNRKHLIWDPGYDYGDSSESEKELVKENQNKSEKELVKENQNKSEKELVKENQNKSEKELIKGNQNKSKKEIVKGTQTKSGRVIKKPKHLEEYI</sequence>
<dbReference type="InterPro" id="IPR041588">
    <property type="entry name" value="Integrase_H2C2"/>
</dbReference>
<dbReference type="InterPro" id="IPR036397">
    <property type="entry name" value="RNaseH_sf"/>
</dbReference>
<keyword evidence="10" id="KW-1185">Reference proteome</keyword>
<keyword evidence="2" id="KW-0808">Transferase</keyword>
<dbReference type="Gene3D" id="3.10.20.370">
    <property type="match status" value="1"/>
</dbReference>
<dbReference type="FunFam" id="3.30.70.270:FF:000026">
    <property type="entry name" value="Transposon Ty3-G Gag-Pol polyprotein"/>
    <property type="match status" value="1"/>
</dbReference>